<dbReference type="OrthoDB" id="9793561at2"/>
<gene>
    <name evidence="2" type="ORF">B5D82_09885</name>
</gene>
<keyword evidence="1" id="KW-0732">Signal</keyword>
<keyword evidence="3" id="KW-1185">Reference proteome</keyword>
<protein>
    <submittedName>
        <fullName evidence="2">Uncharacterized protein</fullName>
    </submittedName>
</protein>
<name>A0A222G9K5_9GAMM</name>
<accession>A0A222G9K5</accession>
<dbReference type="Pfam" id="PF09694">
    <property type="entry name" value="Gcw_chp"/>
    <property type="match status" value="1"/>
</dbReference>
<dbReference type="NCBIfam" id="TIGR02001">
    <property type="entry name" value="gcw_chp"/>
    <property type="match status" value="1"/>
</dbReference>
<feature type="signal peptide" evidence="1">
    <location>
        <begin position="1"/>
        <end position="26"/>
    </location>
</feature>
<organism evidence="2 3">
    <name type="scientific">Cognaticolwellia beringensis</name>
    <dbReference type="NCBI Taxonomy" id="1967665"/>
    <lineage>
        <taxon>Bacteria</taxon>
        <taxon>Pseudomonadati</taxon>
        <taxon>Pseudomonadota</taxon>
        <taxon>Gammaproteobacteria</taxon>
        <taxon>Alteromonadales</taxon>
        <taxon>Colwelliaceae</taxon>
        <taxon>Cognaticolwellia</taxon>
    </lineage>
</organism>
<evidence type="ECO:0000256" key="1">
    <source>
        <dbReference type="SAM" id="SignalP"/>
    </source>
</evidence>
<dbReference type="RefSeq" id="WP_081151203.1">
    <property type="nucleotide sequence ID" value="NZ_CP020465.1"/>
</dbReference>
<evidence type="ECO:0000313" key="3">
    <source>
        <dbReference type="Proteomes" id="UP000202259"/>
    </source>
</evidence>
<dbReference type="Proteomes" id="UP000202259">
    <property type="component" value="Chromosome"/>
</dbReference>
<feature type="chain" id="PRO_5012488368" evidence="1">
    <location>
        <begin position="27"/>
        <end position="214"/>
    </location>
</feature>
<dbReference type="KEGG" id="cber:B5D82_09885"/>
<dbReference type="EMBL" id="CP020465">
    <property type="protein sequence ID" value="ASP48044.1"/>
    <property type="molecule type" value="Genomic_DNA"/>
</dbReference>
<dbReference type="InterPro" id="IPR010239">
    <property type="entry name" value="CHP02001"/>
</dbReference>
<dbReference type="PROSITE" id="PS51257">
    <property type="entry name" value="PROKAR_LIPOPROTEIN"/>
    <property type="match status" value="1"/>
</dbReference>
<proteinExistence type="predicted"/>
<evidence type="ECO:0000313" key="2">
    <source>
        <dbReference type="EMBL" id="ASP48044.1"/>
    </source>
</evidence>
<sequence>MKKTIISLSISMLLAASACASTSASATGIEGLSANVGVVSQYIFRGVVQTDTASASAGVDYENSGFYIGAWGADVQAGLEVDIYGGYNGELDSGLGYNVGFTSYQYTGDFDTSYNEVNLGLSYGMFSVTYNVGEWEVESGADQDYDFFTAKVEHEGFYALYGTWGKDFDGDYLELGYGTEVSGFDVGIAIVANSKELSGAQSDENLVFSIGKSF</sequence>
<reference evidence="2 3" key="1">
    <citation type="submission" date="2017-08" db="EMBL/GenBank/DDBJ databases">
        <title>Complete genome of Colwellia sp. NB097-1, a psychrophile bacterium ioslated from Bering Sea.</title>
        <authorList>
            <person name="Chen X."/>
        </authorList>
    </citation>
    <scope>NUCLEOTIDE SEQUENCE [LARGE SCALE GENOMIC DNA]</scope>
    <source>
        <strain evidence="2 3">NB097-1</strain>
    </source>
</reference>
<dbReference type="AlphaFoldDB" id="A0A222G9K5"/>